<dbReference type="EMBL" id="ODYU01003594">
    <property type="protein sequence ID" value="SOQ42562.1"/>
    <property type="molecule type" value="Genomic_DNA"/>
</dbReference>
<sequence length="255" mass="29345">MELRTIHGLPGLQLEEQDFGRDRLSSFERAVKKMITGLGEKVNKNHQYKALLRLRIGNHAPDILTIYQDQDQDQYIKSQSQERCKRIETELKSRCLPVNYAETTERILKKFGIQTGYELTWVFAGQWAFFTSTTQEGLQLYRDVLSATRLPISMPGTWVADCRIVRKMCPMDAWISTRAAHLLLTDIMRRRVFVAQVTGRLQNSTYNFGTGLRVARRPTRYRDESSARGVPTALQRAIRSQHQTTIGRANKQAPV</sequence>
<gene>
    <name evidence="1" type="ORF">SFRICE_011233</name>
</gene>
<organism evidence="1">
    <name type="scientific">Spodoptera frugiperda</name>
    <name type="common">Fall armyworm</name>
    <dbReference type="NCBI Taxonomy" id="7108"/>
    <lineage>
        <taxon>Eukaryota</taxon>
        <taxon>Metazoa</taxon>
        <taxon>Ecdysozoa</taxon>
        <taxon>Arthropoda</taxon>
        <taxon>Hexapoda</taxon>
        <taxon>Insecta</taxon>
        <taxon>Pterygota</taxon>
        <taxon>Neoptera</taxon>
        <taxon>Endopterygota</taxon>
        <taxon>Lepidoptera</taxon>
        <taxon>Glossata</taxon>
        <taxon>Ditrysia</taxon>
        <taxon>Noctuoidea</taxon>
        <taxon>Noctuidae</taxon>
        <taxon>Amphipyrinae</taxon>
        <taxon>Spodoptera</taxon>
    </lineage>
</organism>
<name>A0A2H1VQ32_SPOFR</name>
<protein>
    <submittedName>
        <fullName evidence="1">SFRICE_011233</fullName>
    </submittedName>
</protein>
<evidence type="ECO:0000313" key="1">
    <source>
        <dbReference type="EMBL" id="SOQ42562.1"/>
    </source>
</evidence>
<dbReference type="AlphaFoldDB" id="A0A2H1VQ32"/>
<reference evidence="1" key="1">
    <citation type="submission" date="2016-07" db="EMBL/GenBank/DDBJ databases">
        <authorList>
            <person name="Bretaudeau A."/>
        </authorList>
    </citation>
    <scope>NUCLEOTIDE SEQUENCE</scope>
    <source>
        <strain evidence="1">Rice</strain>
        <tissue evidence="1">Whole body</tissue>
    </source>
</reference>
<accession>A0A2H1VQ32</accession>
<proteinExistence type="predicted"/>